<proteinExistence type="predicted"/>
<keyword evidence="1" id="KW-0175">Coiled coil</keyword>
<name>A0ABS4JMK0_9FIRM</name>
<accession>A0ABS4JMK0</accession>
<sequence>MSYDETQALRDRIRLLEERVRGLRTSRRILMNLLAAQERERRALIARLEAENGRLQRQTARFARAVLERNIRIVRLEESLRQQNGTSLG</sequence>
<evidence type="ECO:0000256" key="1">
    <source>
        <dbReference type="SAM" id="Coils"/>
    </source>
</evidence>
<reference evidence="2 3" key="1">
    <citation type="submission" date="2021-03" db="EMBL/GenBank/DDBJ databases">
        <title>Genomic Encyclopedia of Type Strains, Phase IV (KMG-IV): sequencing the most valuable type-strain genomes for metagenomic binning, comparative biology and taxonomic classification.</title>
        <authorList>
            <person name="Goeker M."/>
        </authorList>
    </citation>
    <scope>NUCLEOTIDE SEQUENCE [LARGE SCALE GENOMIC DNA]</scope>
    <source>
        <strain evidence="2 3">DSM 27138</strain>
    </source>
</reference>
<protein>
    <submittedName>
        <fullName evidence="2">RNase H-like nuclease (RuvC/YqgF family)</fullName>
    </submittedName>
</protein>
<evidence type="ECO:0000313" key="3">
    <source>
        <dbReference type="Proteomes" id="UP001519289"/>
    </source>
</evidence>
<dbReference type="Proteomes" id="UP001519289">
    <property type="component" value="Unassembled WGS sequence"/>
</dbReference>
<feature type="coiled-coil region" evidence="1">
    <location>
        <begin position="34"/>
        <end position="65"/>
    </location>
</feature>
<gene>
    <name evidence="2" type="ORF">J2Z79_000140</name>
</gene>
<dbReference type="RefSeq" id="WP_209464920.1">
    <property type="nucleotide sequence ID" value="NZ_JAGGLG010000001.1"/>
</dbReference>
<keyword evidence="3" id="KW-1185">Reference proteome</keyword>
<comment type="caution">
    <text evidence="2">The sequence shown here is derived from an EMBL/GenBank/DDBJ whole genome shotgun (WGS) entry which is preliminary data.</text>
</comment>
<organism evidence="2 3">
    <name type="scientific">Symbiobacterium terraclitae</name>
    <dbReference type="NCBI Taxonomy" id="557451"/>
    <lineage>
        <taxon>Bacteria</taxon>
        <taxon>Bacillati</taxon>
        <taxon>Bacillota</taxon>
        <taxon>Clostridia</taxon>
        <taxon>Eubacteriales</taxon>
        <taxon>Symbiobacteriaceae</taxon>
        <taxon>Symbiobacterium</taxon>
    </lineage>
</organism>
<evidence type="ECO:0000313" key="2">
    <source>
        <dbReference type="EMBL" id="MBP2016767.1"/>
    </source>
</evidence>
<dbReference type="EMBL" id="JAGGLG010000001">
    <property type="protein sequence ID" value="MBP2016767.1"/>
    <property type="molecule type" value="Genomic_DNA"/>
</dbReference>